<evidence type="ECO:0000313" key="5">
    <source>
        <dbReference type="Proteomes" id="UP001202328"/>
    </source>
</evidence>
<accession>A0AAD4RWX5</accession>
<feature type="domain" description="C2H2-type" evidence="3">
    <location>
        <begin position="69"/>
        <end position="96"/>
    </location>
</feature>
<evidence type="ECO:0000313" key="4">
    <source>
        <dbReference type="EMBL" id="KAI3836060.1"/>
    </source>
</evidence>
<evidence type="ECO:0000259" key="3">
    <source>
        <dbReference type="PROSITE" id="PS50157"/>
    </source>
</evidence>
<dbReference type="PROSITE" id="PS00028">
    <property type="entry name" value="ZINC_FINGER_C2H2_1"/>
    <property type="match status" value="1"/>
</dbReference>
<reference evidence="4" key="1">
    <citation type="submission" date="2022-04" db="EMBL/GenBank/DDBJ databases">
        <title>A functionally conserved STORR gene fusion in Papaver species that diverged 16.8 million years ago.</title>
        <authorList>
            <person name="Catania T."/>
        </authorList>
    </citation>
    <scope>NUCLEOTIDE SEQUENCE</scope>
    <source>
        <strain evidence="4">S-188037</strain>
    </source>
</reference>
<dbReference type="Gene3D" id="3.30.160.60">
    <property type="entry name" value="Classic Zinc Finger"/>
    <property type="match status" value="1"/>
</dbReference>
<keyword evidence="5" id="KW-1185">Reference proteome</keyword>
<keyword evidence="1" id="KW-0479">Metal-binding</keyword>
<dbReference type="Proteomes" id="UP001202328">
    <property type="component" value="Unassembled WGS sequence"/>
</dbReference>
<keyword evidence="1" id="KW-0863">Zinc-finger</keyword>
<dbReference type="InterPro" id="IPR013087">
    <property type="entry name" value="Znf_C2H2_type"/>
</dbReference>
<feature type="compositionally biased region" description="Basic and acidic residues" evidence="2">
    <location>
        <begin position="7"/>
        <end position="17"/>
    </location>
</feature>
<dbReference type="SUPFAM" id="SSF57667">
    <property type="entry name" value="beta-beta-alpha zinc fingers"/>
    <property type="match status" value="1"/>
</dbReference>
<dbReference type="GO" id="GO:0008270">
    <property type="term" value="F:zinc ion binding"/>
    <property type="evidence" value="ECO:0007669"/>
    <property type="project" value="UniProtKB-KW"/>
</dbReference>
<dbReference type="PROSITE" id="PS50157">
    <property type="entry name" value="ZINC_FINGER_C2H2_2"/>
    <property type="match status" value="1"/>
</dbReference>
<dbReference type="InterPro" id="IPR036236">
    <property type="entry name" value="Znf_C2H2_sf"/>
</dbReference>
<organism evidence="4 5">
    <name type="scientific">Papaver atlanticum</name>
    <dbReference type="NCBI Taxonomy" id="357466"/>
    <lineage>
        <taxon>Eukaryota</taxon>
        <taxon>Viridiplantae</taxon>
        <taxon>Streptophyta</taxon>
        <taxon>Embryophyta</taxon>
        <taxon>Tracheophyta</taxon>
        <taxon>Spermatophyta</taxon>
        <taxon>Magnoliopsida</taxon>
        <taxon>Ranunculales</taxon>
        <taxon>Papaveraceae</taxon>
        <taxon>Papaveroideae</taxon>
        <taxon>Papaver</taxon>
    </lineage>
</organism>
<evidence type="ECO:0000256" key="1">
    <source>
        <dbReference type="PROSITE-ProRule" id="PRU00042"/>
    </source>
</evidence>
<evidence type="ECO:0000256" key="2">
    <source>
        <dbReference type="SAM" id="MobiDB-lite"/>
    </source>
</evidence>
<keyword evidence="1" id="KW-0862">Zinc</keyword>
<dbReference type="PANTHER" id="PTHR47593:SF8">
    <property type="entry name" value="OS12G0581900 PROTEIN"/>
    <property type="match status" value="1"/>
</dbReference>
<dbReference type="PANTHER" id="PTHR47593">
    <property type="entry name" value="ZINC FINGER PROTEIN 4-LIKE"/>
    <property type="match status" value="1"/>
</dbReference>
<protein>
    <recommendedName>
        <fullName evidence="3">C2H2-type domain-containing protein</fullName>
    </recommendedName>
</protein>
<dbReference type="EMBL" id="JAJJMB010017679">
    <property type="protein sequence ID" value="KAI3836060.1"/>
    <property type="molecule type" value="Genomic_DNA"/>
</dbReference>
<feature type="region of interest" description="Disordered" evidence="2">
    <location>
        <begin position="186"/>
        <end position="205"/>
    </location>
</feature>
<sequence length="205" mass="23434">MISQREVVTEQQERYSERQIQVNNQDNNGPIKTNNKKREWLELSIGRKTSSSKEPKEYRQTQPTFRKIFTCDFCTRKFYNAQALGGHQNAHKRERRVSRRYLSHTSMSSSMKISLPDIDTTPRTLGVGSHSMIMQKPNVLEGTTVGHFFDMEASCNATTQSHSHSGMIWPGSFHVDLHYPNQVMFSNGQSSSSTDVHPLNLNLSL</sequence>
<comment type="caution">
    <text evidence="4">The sequence shown here is derived from an EMBL/GenBank/DDBJ whole genome shotgun (WGS) entry which is preliminary data.</text>
</comment>
<name>A0AAD4RWX5_9MAGN</name>
<dbReference type="InterPro" id="IPR053266">
    <property type="entry name" value="Zinc_finger_protein_7"/>
</dbReference>
<proteinExistence type="predicted"/>
<feature type="compositionally biased region" description="Polar residues" evidence="2">
    <location>
        <begin position="18"/>
        <end position="33"/>
    </location>
</feature>
<dbReference type="AlphaFoldDB" id="A0AAD4RWX5"/>
<gene>
    <name evidence="4" type="ORF">MKW98_016364</name>
</gene>
<feature type="region of interest" description="Disordered" evidence="2">
    <location>
        <begin position="1"/>
        <end position="34"/>
    </location>
</feature>